<sequence>MRSQTATSINGITFKLTETKPGEYEGVCLNPKDIPPDVWMM</sequence>
<proteinExistence type="predicted"/>
<gene>
    <name evidence="1" type="ORF">METZ01_LOCUS289643</name>
</gene>
<organism evidence="1">
    <name type="scientific">marine metagenome</name>
    <dbReference type="NCBI Taxonomy" id="408172"/>
    <lineage>
        <taxon>unclassified sequences</taxon>
        <taxon>metagenomes</taxon>
        <taxon>ecological metagenomes</taxon>
    </lineage>
</organism>
<protein>
    <submittedName>
        <fullName evidence="1">Uncharacterized protein</fullName>
    </submittedName>
</protein>
<dbReference type="EMBL" id="UINC01087435">
    <property type="protein sequence ID" value="SVC36789.1"/>
    <property type="molecule type" value="Genomic_DNA"/>
</dbReference>
<reference evidence="1" key="1">
    <citation type="submission" date="2018-05" db="EMBL/GenBank/DDBJ databases">
        <authorList>
            <person name="Lanie J.A."/>
            <person name="Ng W.-L."/>
            <person name="Kazmierczak K.M."/>
            <person name="Andrzejewski T.M."/>
            <person name="Davidsen T.M."/>
            <person name="Wayne K.J."/>
            <person name="Tettelin H."/>
            <person name="Glass J.I."/>
            <person name="Rusch D."/>
            <person name="Podicherti R."/>
            <person name="Tsui H.-C.T."/>
            <person name="Winkler M.E."/>
        </authorList>
    </citation>
    <scope>NUCLEOTIDE SEQUENCE</scope>
</reference>
<name>A0A382LJB5_9ZZZZ</name>
<evidence type="ECO:0000313" key="1">
    <source>
        <dbReference type="EMBL" id="SVC36789.1"/>
    </source>
</evidence>
<accession>A0A382LJB5</accession>
<dbReference type="AlphaFoldDB" id="A0A382LJB5"/>